<sequence>MWTFRVAVVLGGKGVDANLRILQLRVPVFLELPTGTEGYLEDRGACGVVESDEETLWRGAILVGARRGFGVNQEIAGGCKAGELGVKIACRQAHQPRYKRLDRLPSISYKRQSMLPPTCACTHAVWFTRVVCVGVVQVRSRNEIGPAAVE</sequence>
<reference evidence="1" key="1">
    <citation type="submission" date="2017-07" db="EMBL/GenBank/DDBJ databases">
        <title>Taro Niue Genome Assembly and Annotation.</title>
        <authorList>
            <person name="Atibalentja N."/>
            <person name="Keating K."/>
            <person name="Fields C.J."/>
        </authorList>
    </citation>
    <scope>NUCLEOTIDE SEQUENCE</scope>
    <source>
        <strain evidence="1">Niue_2</strain>
        <tissue evidence="1">Leaf</tissue>
    </source>
</reference>
<comment type="caution">
    <text evidence="1">The sequence shown here is derived from an EMBL/GenBank/DDBJ whole genome shotgun (WGS) entry which is preliminary data.</text>
</comment>
<name>A0A843X1U1_COLES</name>
<accession>A0A843X1U1</accession>
<proteinExistence type="predicted"/>
<protein>
    <submittedName>
        <fullName evidence="1">Uncharacterized protein</fullName>
    </submittedName>
</protein>
<organism evidence="1 2">
    <name type="scientific">Colocasia esculenta</name>
    <name type="common">Wild taro</name>
    <name type="synonym">Arum esculentum</name>
    <dbReference type="NCBI Taxonomy" id="4460"/>
    <lineage>
        <taxon>Eukaryota</taxon>
        <taxon>Viridiplantae</taxon>
        <taxon>Streptophyta</taxon>
        <taxon>Embryophyta</taxon>
        <taxon>Tracheophyta</taxon>
        <taxon>Spermatophyta</taxon>
        <taxon>Magnoliopsida</taxon>
        <taxon>Liliopsida</taxon>
        <taxon>Araceae</taxon>
        <taxon>Aroideae</taxon>
        <taxon>Colocasieae</taxon>
        <taxon>Colocasia</taxon>
    </lineage>
</organism>
<evidence type="ECO:0000313" key="2">
    <source>
        <dbReference type="Proteomes" id="UP000652761"/>
    </source>
</evidence>
<gene>
    <name evidence="1" type="ORF">Taro_043990</name>
</gene>
<evidence type="ECO:0000313" key="1">
    <source>
        <dbReference type="EMBL" id="MQM11095.1"/>
    </source>
</evidence>
<dbReference type="AlphaFoldDB" id="A0A843X1U1"/>
<keyword evidence="2" id="KW-1185">Reference proteome</keyword>
<dbReference type="Proteomes" id="UP000652761">
    <property type="component" value="Unassembled WGS sequence"/>
</dbReference>
<dbReference type="EMBL" id="NMUH01004864">
    <property type="protein sequence ID" value="MQM11095.1"/>
    <property type="molecule type" value="Genomic_DNA"/>
</dbReference>